<keyword evidence="9" id="KW-0444">Lipid biosynthesis</keyword>
<keyword evidence="13 19" id="KW-1133">Transmembrane helix</keyword>
<evidence type="ECO:0000256" key="2">
    <source>
        <dbReference type="ARBA" id="ARBA00004651"/>
    </source>
</evidence>
<feature type="transmembrane region" description="Helical" evidence="19">
    <location>
        <begin position="107"/>
        <end position="127"/>
    </location>
</feature>
<dbReference type="PROSITE" id="PS01315">
    <property type="entry name" value="CDS"/>
    <property type="match status" value="1"/>
</dbReference>
<keyword evidence="11 18" id="KW-0812">Transmembrane</keyword>
<feature type="transmembrane region" description="Helical" evidence="19">
    <location>
        <begin position="6"/>
        <end position="39"/>
    </location>
</feature>
<comment type="subcellular location">
    <subcellularLocation>
        <location evidence="2">Cell membrane</location>
        <topology evidence="2">Multi-pass membrane protein</topology>
    </subcellularLocation>
</comment>
<gene>
    <name evidence="20" type="ORF">H8730_15715</name>
</gene>
<feature type="transmembrane region" description="Helical" evidence="19">
    <location>
        <begin position="51"/>
        <end position="69"/>
    </location>
</feature>
<evidence type="ECO:0000256" key="9">
    <source>
        <dbReference type="ARBA" id="ARBA00022516"/>
    </source>
</evidence>
<dbReference type="EC" id="2.7.7.41" evidence="6 18"/>
<evidence type="ECO:0000256" key="18">
    <source>
        <dbReference type="RuleBase" id="RU003938"/>
    </source>
</evidence>
<dbReference type="GO" id="GO:0005886">
    <property type="term" value="C:plasma membrane"/>
    <property type="evidence" value="ECO:0007669"/>
    <property type="project" value="UniProtKB-SubCell"/>
</dbReference>
<accession>A0A926DWL2</accession>
<keyword evidence="15 19" id="KW-0472">Membrane</keyword>
<feature type="transmembrane region" description="Helical" evidence="19">
    <location>
        <begin position="81"/>
        <end position="100"/>
    </location>
</feature>
<proteinExistence type="inferred from homology"/>
<evidence type="ECO:0000256" key="1">
    <source>
        <dbReference type="ARBA" id="ARBA00001698"/>
    </source>
</evidence>
<evidence type="ECO:0000256" key="3">
    <source>
        <dbReference type="ARBA" id="ARBA00005119"/>
    </source>
</evidence>
<dbReference type="GO" id="GO:0016024">
    <property type="term" value="P:CDP-diacylglycerol biosynthetic process"/>
    <property type="evidence" value="ECO:0007669"/>
    <property type="project" value="TreeGrafter"/>
</dbReference>
<evidence type="ECO:0000256" key="16">
    <source>
        <dbReference type="ARBA" id="ARBA00023209"/>
    </source>
</evidence>
<evidence type="ECO:0000256" key="14">
    <source>
        <dbReference type="ARBA" id="ARBA00023098"/>
    </source>
</evidence>
<name>A0A926DWL2_9FIRM</name>
<evidence type="ECO:0000313" key="20">
    <source>
        <dbReference type="EMBL" id="MBC8544989.1"/>
    </source>
</evidence>
<evidence type="ECO:0000256" key="19">
    <source>
        <dbReference type="SAM" id="Phobius"/>
    </source>
</evidence>
<evidence type="ECO:0000256" key="10">
    <source>
        <dbReference type="ARBA" id="ARBA00022679"/>
    </source>
</evidence>
<comment type="similarity">
    <text evidence="5 18">Belongs to the CDS family.</text>
</comment>
<evidence type="ECO:0000256" key="17">
    <source>
        <dbReference type="ARBA" id="ARBA00023264"/>
    </source>
</evidence>
<dbReference type="EMBL" id="JACRSQ010000039">
    <property type="protein sequence ID" value="MBC8544989.1"/>
    <property type="molecule type" value="Genomic_DNA"/>
</dbReference>
<comment type="pathway">
    <text evidence="3 18">Phospholipid metabolism; CDP-diacylglycerol biosynthesis; CDP-diacylglycerol from sn-glycerol 3-phosphate: step 3/3.</text>
</comment>
<dbReference type="PANTHER" id="PTHR46382:SF1">
    <property type="entry name" value="PHOSPHATIDATE CYTIDYLYLTRANSFERASE"/>
    <property type="match status" value="1"/>
</dbReference>
<keyword evidence="17" id="KW-1208">Phospholipid metabolism</keyword>
<dbReference type="Pfam" id="PF01148">
    <property type="entry name" value="CTP_transf_1"/>
    <property type="match status" value="1"/>
</dbReference>
<evidence type="ECO:0000256" key="12">
    <source>
        <dbReference type="ARBA" id="ARBA00022695"/>
    </source>
</evidence>
<protein>
    <recommendedName>
        <fullName evidence="7 18">Phosphatidate cytidylyltransferase</fullName>
        <ecNumber evidence="6 18">2.7.7.41</ecNumber>
    </recommendedName>
</protein>
<evidence type="ECO:0000256" key="7">
    <source>
        <dbReference type="ARBA" id="ARBA00019373"/>
    </source>
</evidence>
<dbReference type="PANTHER" id="PTHR46382">
    <property type="entry name" value="PHOSPHATIDATE CYTIDYLYLTRANSFERASE"/>
    <property type="match status" value="1"/>
</dbReference>
<dbReference type="RefSeq" id="WP_177720208.1">
    <property type="nucleotide sequence ID" value="NZ_JACRSQ010000039.1"/>
</dbReference>
<keyword evidence="10 18" id="KW-0808">Transferase</keyword>
<dbReference type="AlphaFoldDB" id="A0A926DWL2"/>
<evidence type="ECO:0000256" key="13">
    <source>
        <dbReference type="ARBA" id="ARBA00022989"/>
    </source>
</evidence>
<feature type="transmembrane region" description="Helical" evidence="19">
    <location>
        <begin position="204"/>
        <end position="227"/>
    </location>
</feature>
<sequence length="275" mass="30031">MGTRIVSGIVLLILLIGLLYAGGPVLLTAMLVISLIGLYEFYRALSNQHKPFQIIGLAAAILYYGVLLFREEWVRDGNFGLFFFIGLFWILMVLAVFSYPERRTEDVALTFAGVLYVPVLFSFVYFLRQSQDGMLYAPYIFWAAWGSDTCAYFVGRALGRHKLVPKLSPKKTVEGAIGGVVGALAICLLYGGLIHSYVEASLRTVLVTSAIIGLFGSVLGQVGDLFSSSVKRFMGVKDFGKLIPGHGGILDRFDSVLLTAPVVVMAINIVAHFGI</sequence>
<comment type="catalytic activity">
    <reaction evidence="1 18">
        <text>a 1,2-diacyl-sn-glycero-3-phosphate + CTP + H(+) = a CDP-1,2-diacyl-sn-glycerol + diphosphate</text>
        <dbReference type="Rhea" id="RHEA:16229"/>
        <dbReference type="ChEBI" id="CHEBI:15378"/>
        <dbReference type="ChEBI" id="CHEBI:33019"/>
        <dbReference type="ChEBI" id="CHEBI:37563"/>
        <dbReference type="ChEBI" id="CHEBI:58332"/>
        <dbReference type="ChEBI" id="CHEBI:58608"/>
        <dbReference type="EC" id="2.7.7.41"/>
    </reaction>
</comment>
<evidence type="ECO:0000256" key="8">
    <source>
        <dbReference type="ARBA" id="ARBA00022475"/>
    </source>
</evidence>
<keyword evidence="8" id="KW-1003">Cell membrane</keyword>
<dbReference type="Proteomes" id="UP000657006">
    <property type="component" value="Unassembled WGS sequence"/>
</dbReference>
<keyword evidence="12 18" id="KW-0548">Nucleotidyltransferase</keyword>
<feature type="transmembrane region" description="Helical" evidence="19">
    <location>
        <begin position="176"/>
        <end position="198"/>
    </location>
</feature>
<reference evidence="20" key="1">
    <citation type="submission" date="2020-08" db="EMBL/GenBank/DDBJ databases">
        <title>Genome public.</title>
        <authorList>
            <person name="Liu C."/>
            <person name="Sun Q."/>
        </authorList>
    </citation>
    <scope>NUCLEOTIDE SEQUENCE</scope>
    <source>
        <strain evidence="20">NSJ-32</strain>
    </source>
</reference>
<dbReference type="GO" id="GO:0004605">
    <property type="term" value="F:phosphatidate cytidylyltransferase activity"/>
    <property type="evidence" value="ECO:0007669"/>
    <property type="project" value="UniProtKB-EC"/>
</dbReference>
<evidence type="ECO:0000256" key="5">
    <source>
        <dbReference type="ARBA" id="ARBA00010185"/>
    </source>
</evidence>
<organism evidence="20 21">
    <name type="scientific">Bianquea renquensis</name>
    <dbReference type="NCBI Taxonomy" id="2763661"/>
    <lineage>
        <taxon>Bacteria</taxon>
        <taxon>Bacillati</taxon>
        <taxon>Bacillota</taxon>
        <taxon>Clostridia</taxon>
        <taxon>Eubacteriales</taxon>
        <taxon>Bianqueaceae</taxon>
        <taxon>Bianquea</taxon>
    </lineage>
</organism>
<comment type="pathway">
    <text evidence="4">Lipid metabolism.</text>
</comment>
<comment type="caution">
    <text evidence="20">The sequence shown here is derived from an EMBL/GenBank/DDBJ whole genome shotgun (WGS) entry which is preliminary data.</text>
</comment>
<evidence type="ECO:0000256" key="11">
    <source>
        <dbReference type="ARBA" id="ARBA00022692"/>
    </source>
</evidence>
<keyword evidence="16" id="KW-0594">Phospholipid biosynthesis</keyword>
<feature type="transmembrane region" description="Helical" evidence="19">
    <location>
        <begin position="133"/>
        <end position="155"/>
    </location>
</feature>
<keyword evidence="14" id="KW-0443">Lipid metabolism</keyword>
<dbReference type="InterPro" id="IPR000374">
    <property type="entry name" value="PC_trans"/>
</dbReference>
<keyword evidence="21" id="KW-1185">Reference proteome</keyword>
<evidence type="ECO:0000313" key="21">
    <source>
        <dbReference type="Proteomes" id="UP000657006"/>
    </source>
</evidence>
<evidence type="ECO:0000256" key="4">
    <source>
        <dbReference type="ARBA" id="ARBA00005189"/>
    </source>
</evidence>
<evidence type="ECO:0000256" key="15">
    <source>
        <dbReference type="ARBA" id="ARBA00023136"/>
    </source>
</evidence>
<evidence type="ECO:0000256" key="6">
    <source>
        <dbReference type="ARBA" id="ARBA00012487"/>
    </source>
</evidence>